<gene>
    <name evidence="1" type="ORF">J5O05_13750</name>
</gene>
<evidence type="ECO:0000313" key="2">
    <source>
        <dbReference type="Proteomes" id="UP000664904"/>
    </source>
</evidence>
<dbReference type="KEGG" id="pxi:J5O05_13750"/>
<organism evidence="1 2">
    <name type="scientific">Pseudoalteromonas xiamenensis</name>
    <dbReference type="NCBI Taxonomy" id="882626"/>
    <lineage>
        <taxon>Bacteria</taxon>
        <taxon>Pseudomonadati</taxon>
        <taxon>Pseudomonadota</taxon>
        <taxon>Gammaproteobacteria</taxon>
        <taxon>Alteromonadales</taxon>
        <taxon>Pseudoalteromonadaceae</taxon>
        <taxon>Pseudoalteromonas</taxon>
    </lineage>
</organism>
<keyword evidence="2" id="KW-1185">Reference proteome</keyword>
<accession>A0A975HKF6</accession>
<evidence type="ECO:0000313" key="1">
    <source>
        <dbReference type="EMBL" id="QTH70929.1"/>
    </source>
</evidence>
<sequence>MLIEKLKVGQSELINVPADEKTLLDLGVSKMDIVALIADAKKAQFTTQCQSARSYAYHTSSDGLAFDYLAAAAEFGESSEQASHAKQAWLQARHSIKALYPKPE</sequence>
<dbReference type="RefSeq" id="WP_208842562.1">
    <property type="nucleotide sequence ID" value="NZ_CP072133.1"/>
</dbReference>
<protein>
    <submittedName>
        <fullName evidence="1">Uncharacterized protein</fullName>
    </submittedName>
</protein>
<reference evidence="1" key="1">
    <citation type="submission" date="2021-03" db="EMBL/GenBank/DDBJ databases">
        <title>Complete Genome of Pseudoalteromonas xiamenensis STKMTI.2, a new potential marine bacterium producing anti-Vibrio compounds.</title>
        <authorList>
            <person name="Handayani D.P."/>
            <person name="Isnansetyo A."/>
            <person name="Istiqomah I."/>
            <person name="Jumina J."/>
        </authorList>
    </citation>
    <scope>NUCLEOTIDE SEQUENCE</scope>
    <source>
        <strain evidence="1">STKMTI.2</strain>
    </source>
</reference>
<name>A0A975HKF6_9GAMM</name>
<dbReference type="Proteomes" id="UP000664904">
    <property type="component" value="Chromosome"/>
</dbReference>
<proteinExistence type="predicted"/>
<dbReference type="AlphaFoldDB" id="A0A975HKF6"/>
<dbReference type="EMBL" id="CP072133">
    <property type="protein sequence ID" value="QTH70929.1"/>
    <property type="molecule type" value="Genomic_DNA"/>
</dbReference>